<dbReference type="PRINTS" id="PR00813">
    <property type="entry name" value="BCTERIALGSPG"/>
</dbReference>
<accession>A0A068NL69</accession>
<evidence type="ECO:0000313" key="7">
    <source>
        <dbReference type="EMBL" id="AIE84157.1"/>
    </source>
</evidence>
<keyword evidence="4" id="KW-1133">Transmembrane helix</keyword>
<dbReference type="HOGENOM" id="CLU_041661_1_0_0"/>
<dbReference type="SUPFAM" id="SSF54523">
    <property type="entry name" value="Pili subunits"/>
    <property type="match status" value="1"/>
</dbReference>
<evidence type="ECO:0000256" key="5">
    <source>
        <dbReference type="ARBA" id="ARBA00023136"/>
    </source>
</evidence>
<evidence type="ECO:0000256" key="1">
    <source>
        <dbReference type="ARBA" id="ARBA00004167"/>
    </source>
</evidence>
<dbReference type="AlphaFoldDB" id="A0A068NL69"/>
<keyword evidence="2" id="KW-0488">Methylation</keyword>
<keyword evidence="3" id="KW-0812">Transmembrane</keyword>
<dbReference type="PANTHER" id="PTHR30093">
    <property type="entry name" value="GENERAL SECRETION PATHWAY PROTEIN G"/>
    <property type="match status" value="1"/>
</dbReference>
<keyword evidence="5" id="KW-0472">Membrane</keyword>
<gene>
    <name evidence="7" type="ORF">OP10G_0789</name>
</gene>
<feature type="compositionally biased region" description="Basic and acidic residues" evidence="6">
    <location>
        <begin position="303"/>
        <end position="314"/>
    </location>
</feature>
<sequence length="314" mass="32961">MLSRNKAFTLIELLVVIAIIAILAAILFPVFAQAKAAAKATGDLSNIKQIGTAMALYTNDADDRYTYGIPTNWSGAPAWGSNSLSWTLNLQPYSKSLPLFRSPLETNSAGGNWGDWLGIPVSYGLNGFTAPNAAAAVNFVGVSPSSWQGRCFKDSFTDVQDCTLRGIAAPYAQVHGEGGGGELNTAALTVTQVTNPADTIAMATKYNGDALKWSGGGVGNQTQFQCGGIFEAVPATDGSAVYDLDWCGGAQMPNGLRKVDLKSPQGQYGAVSQTGQGRANFSMADTHAKSLNIASTNPNPDSDPGKNKWDALRP</sequence>
<keyword evidence="8" id="KW-1185">Reference proteome</keyword>
<proteinExistence type="predicted"/>
<dbReference type="InterPro" id="IPR045584">
    <property type="entry name" value="Pilin-like"/>
</dbReference>
<dbReference type="Proteomes" id="UP000027982">
    <property type="component" value="Chromosome"/>
</dbReference>
<dbReference type="InterPro" id="IPR000983">
    <property type="entry name" value="Bac_GSPG_pilin"/>
</dbReference>
<evidence type="ECO:0008006" key="9">
    <source>
        <dbReference type="Google" id="ProtNLM"/>
    </source>
</evidence>
<dbReference type="KEGG" id="fgi:OP10G_0789"/>
<reference evidence="7 8" key="1">
    <citation type="journal article" date="2014" name="PLoS ONE">
        <title>The first complete genome sequence of the class fimbriimonadia in the phylum armatimonadetes.</title>
        <authorList>
            <person name="Hu Z.Y."/>
            <person name="Wang Y.Z."/>
            <person name="Im W.T."/>
            <person name="Wang S.Y."/>
            <person name="Zhao G.P."/>
            <person name="Zheng H.J."/>
            <person name="Quan Z.X."/>
        </authorList>
    </citation>
    <scope>NUCLEOTIDE SEQUENCE [LARGE SCALE GENOMIC DNA]</scope>
    <source>
        <strain evidence="7">Gsoil 348</strain>
    </source>
</reference>
<dbReference type="GO" id="GO:0015628">
    <property type="term" value="P:protein secretion by the type II secretion system"/>
    <property type="evidence" value="ECO:0007669"/>
    <property type="project" value="InterPro"/>
</dbReference>
<dbReference type="PANTHER" id="PTHR30093:SF44">
    <property type="entry name" value="TYPE II SECRETION SYSTEM CORE PROTEIN G"/>
    <property type="match status" value="1"/>
</dbReference>
<dbReference type="InterPro" id="IPR012902">
    <property type="entry name" value="N_methyl_site"/>
</dbReference>
<dbReference type="EMBL" id="CP007139">
    <property type="protein sequence ID" value="AIE84157.1"/>
    <property type="molecule type" value="Genomic_DNA"/>
</dbReference>
<dbReference type="NCBIfam" id="TIGR02532">
    <property type="entry name" value="IV_pilin_GFxxxE"/>
    <property type="match status" value="1"/>
</dbReference>
<evidence type="ECO:0000256" key="6">
    <source>
        <dbReference type="SAM" id="MobiDB-lite"/>
    </source>
</evidence>
<evidence type="ECO:0000256" key="3">
    <source>
        <dbReference type="ARBA" id="ARBA00022692"/>
    </source>
</evidence>
<dbReference type="STRING" id="661478.OP10G_0789"/>
<protein>
    <recommendedName>
        <fullName evidence="9">Prepilin-type N-terminal cleavage/methylation domain-containing protein</fullName>
    </recommendedName>
</protein>
<dbReference type="GO" id="GO:0015627">
    <property type="term" value="C:type II protein secretion system complex"/>
    <property type="evidence" value="ECO:0007669"/>
    <property type="project" value="InterPro"/>
</dbReference>
<organism evidence="7 8">
    <name type="scientific">Fimbriimonas ginsengisoli Gsoil 348</name>
    <dbReference type="NCBI Taxonomy" id="661478"/>
    <lineage>
        <taxon>Bacteria</taxon>
        <taxon>Bacillati</taxon>
        <taxon>Armatimonadota</taxon>
        <taxon>Fimbriimonadia</taxon>
        <taxon>Fimbriimonadales</taxon>
        <taxon>Fimbriimonadaceae</taxon>
        <taxon>Fimbriimonas</taxon>
    </lineage>
</organism>
<dbReference type="RefSeq" id="WP_227625053.1">
    <property type="nucleotide sequence ID" value="NZ_CP007139.1"/>
</dbReference>
<feature type="region of interest" description="Disordered" evidence="6">
    <location>
        <begin position="292"/>
        <end position="314"/>
    </location>
</feature>
<evidence type="ECO:0000256" key="4">
    <source>
        <dbReference type="ARBA" id="ARBA00022989"/>
    </source>
</evidence>
<dbReference type="GO" id="GO:0016020">
    <property type="term" value="C:membrane"/>
    <property type="evidence" value="ECO:0007669"/>
    <property type="project" value="UniProtKB-SubCell"/>
</dbReference>
<dbReference type="eggNOG" id="COG2165">
    <property type="taxonomic scope" value="Bacteria"/>
</dbReference>
<dbReference type="Gene3D" id="3.30.700.10">
    <property type="entry name" value="Glycoprotein, Type 4 Pilin"/>
    <property type="match status" value="1"/>
</dbReference>
<evidence type="ECO:0000256" key="2">
    <source>
        <dbReference type="ARBA" id="ARBA00022481"/>
    </source>
</evidence>
<dbReference type="Pfam" id="PF07963">
    <property type="entry name" value="N_methyl"/>
    <property type="match status" value="1"/>
</dbReference>
<comment type="subcellular location">
    <subcellularLocation>
        <location evidence="1">Membrane</location>
        <topology evidence="1">Single-pass membrane protein</topology>
    </subcellularLocation>
</comment>
<evidence type="ECO:0000313" key="8">
    <source>
        <dbReference type="Proteomes" id="UP000027982"/>
    </source>
</evidence>
<name>A0A068NL69_FIMGI</name>